<sequence>MKFAEVLCSFCVKLLPLAVVLASSTAALAEPYVPPAGLGTPGRRESAGTRGCILAGAPTELIGLIPTENIGLSATPYPRFYWYMPISQAQSFRFSLFQVDESGAPLSILYTTRLDVPQDETGLGRAGIVSFEVPETANQPGLEPGDRYLWQIEAFCNPANETGDLQISGWVEYRPPSQGLSSVLPLVSASDQVSLYTQNGFWFDAVAQLATLQTAADGSDRSWAARWSELLESVDLSQLDDQPLLSN</sequence>
<comment type="caution">
    <text evidence="2">The sequence shown here is derived from an EMBL/GenBank/DDBJ whole genome shotgun (WGS) entry which is preliminary data.</text>
</comment>
<dbReference type="OrthoDB" id="513783at2"/>
<evidence type="ECO:0000313" key="2">
    <source>
        <dbReference type="EMBL" id="RZM77424.1"/>
    </source>
</evidence>
<name>A0A4Q7E5P7_9CYAN</name>
<dbReference type="AlphaFoldDB" id="A0A4Q7E5P7"/>
<keyword evidence="1" id="KW-0732">Signal</keyword>
<proteinExistence type="predicted"/>
<dbReference type="Proteomes" id="UP000292459">
    <property type="component" value="Unassembled WGS sequence"/>
</dbReference>
<keyword evidence="3" id="KW-1185">Reference proteome</keyword>
<evidence type="ECO:0000256" key="1">
    <source>
        <dbReference type="SAM" id="SignalP"/>
    </source>
</evidence>
<feature type="chain" id="PRO_5020373183" evidence="1">
    <location>
        <begin position="30"/>
        <end position="247"/>
    </location>
</feature>
<reference evidence="2 3" key="1">
    <citation type="submission" date="2018-11" db="EMBL/GenBank/DDBJ databases">
        <title>Whole genome sequencing of an environmental sample.</title>
        <authorList>
            <person name="Sarangi A.N."/>
            <person name="Singh D."/>
            <person name="Tripathy S."/>
        </authorList>
    </citation>
    <scope>NUCLEOTIDE SEQUENCE [LARGE SCALE GENOMIC DNA]</scope>
    <source>
        <strain evidence="2 3">Lakshadweep</strain>
    </source>
</reference>
<feature type="signal peptide" evidence="1">
    <location>
        <begin position="1"/>
        <end position="29"/>
    </location>
</feature>
<dbReference type="InterPro" id="IPR010328">
    <property type="entry name" value="DUF928"/>
</dbReference>
<organism evidence="2 3">
    <name type="scientific">Leptolyngbya iicbica LK</name>
    <dbReference type="NCBI Taxonomy" id="2294035"/>
    <lineage>
        <taxon>Bacteria</taxon>
        <taxon>Bacillati</taxon>
        <taxon>Cyanobacteriota</taxon>
        <taxon>Cyanophyceae</taxon>
        <taxon>Leptolyngbyales</taxon>
        <taxon>Leptolyngbyaceae</taxon>
        <taxon>Leptolyngbya group</taxon>
        <taxon>Leptolyngbya</taxon>
        <taxon>Leptolyngbya iicbica</taxon>
    </lineage>
</organism>
<protein>
    <submittedName>
        <fullName evidence="2">DUF928 domain-containing protein</fullName>
    </submittedName>
</protein>
<accession>A0A4Q7E5P7</accession>
<dbReference type="Pfam" id="PF06051">
    <property type="entry name" value="DUF928"/>
    <property type="match status" value="1"/>
</dbReference>
<dbReference type="EMBL" id="QVFV01000004">
    <property type="protein sequence ID" value="RZM77424.1"/>
    <property type="molecule type" value="Genomic_DNA"/>
</dbReference>
<evidence type="ECO:0000313" key="3">
    <source>
        <dbReference type="Proteomes" id="UP000292459"/>
    </source>
</evidence>
<gene>
    <name evidence="2" type="ORF">DYY88_17485</name>
</gene>